<evidence type="ECO:0000256" key="8">
    <source>
        <dbReference type="ARBA" id="ARBA00023136"/>
    </source>
</evidence>
<dbReference type="PROSITE" id="PS00211">
    <property type="entry name" value="ABC_TRANSPORTER_1"/>
    <property type="match status" value="1"/>
</dbReference>
<accession>A0A1I5USD1</accession>
<dbReference type="InterPro" id="IPR003439">
    <property type="entry name" value="ABC_transporter-like_ATP-bd"/>
</dbReference>
<keyword evidence="8 9" id="KW-0472">Membrane</keyword>
<keyword evidence="13" id="KW-1185">Reference proteome</keyword>
<feature type="domain" description="ABC transmembrane type-1" evidence="11">
    <location>
        <begin position="14"/>
        <end position="295"/>
    </location>
</feature>
<evidence type="ECO:0000256" key="4">
    <source>
        <dbReference type="ARBA" id="ARBA00022692"/>
    </source>
</evidence>
<evidence type="ECO:0000256" key="7">
    <source>
        <dbReference type="ARBA" id="ARBA00022989"/>
    </source>
</evidence>
<dbReference type="PROSITE" id="PS50893">
    <property type="entry name" value="ABC_TRANSPORTER_2"/>
    <property type="match status" value="1"/>
</dbReference>
<evidence type="ECO:0000256" key="5">
    <source>
        <dbReference type="ARBA" id="ARBA00022741"/>
    </source>
</evidence>
<dbReference type="InterPro" id="IPR027417">
    <property type="entry name" value="P-loop_NTPase"/>
</dbReference>
<evidence type="ECO:0000313" key="13">
    <source>
        <dbReference type="Proteomes" id="UP000182624"/>
    </source>
</evidence>
<evidence type="ECO:0000259" key="11">
    <source>
        <dbReference type="PROSITE" id="PS50929"/>
    </source>
</evidence>
<dbReference type="PANTHER" id="PTHR43394:SF1">
    <property type="entry name" value="ATP-BINDING CASSETTE SUB-FAMILY B MEMBER 10, MITOCHONDRIAL"/>
    <property type="match status" value="1"/>
</dbReference>
<evidence type="ECO:0000313" key="12">
    <source>
        <dbReference type="EMBL" id="SFP98112.1"/>
    </source>
</evidence>
<keyword evidence="6 12" id="KW-0067">ATP-binding</keyword>
<dbReference type="GO" id="GO:0016887">
    <property type="term" value="F:ATP hydrolysis activity"/>
    <property type="evidence" value="ECO:0007669"/>
    <property type="project" value="InterPro"/>
</dbReference>
<dbReference type="SMART" id="SM00382">
    <property type="entry name" value="AAA"/>
    <property type="match status" value="1"/>
</dbReference>
<feature type="transmembrane region" description="Helical" evidence="9">
    <location>
        <begin position="149"/>
        <end position="168"/>
    </location>
</feature>
<feature type="domain" description="ABC transporter" evidence="10">
    <location>
        <begin position="338"/>
        <end position="571"/>
    </location>
</feature>
<dbReference type="Gene3D" id="1.20.1560.10">
    <property type="entry name" value="ABC transporter type 1, transmembrane domain"/>
    <property type="match status" value="1"/>
</dbReference>
<dbReference type="Proteomes" id="UP000182624">
    <property type="component" value="Unassembled WGS sequence"/>
</dbReference>
<keyword evidence="3" id="KW-1003">Cell membrane</keyword>
<keyword evidence="5" id="KW-0547">Nucleotide-binding</keyword>
<dbReference type="OrthoDB" id="9762778at2"/>
<dbReference type="CDD" id="cd18542">
    <property type="entry name" value="ABC_6TM_YknU_like"/>
    <property type="match status" value="1"/>
</dbReference>
<keyword evidence="2" id="KW-0813">Transport</keyword>
<dbReference type="InterPro" id="IPR003593">
    <property type="entry name" value="AAA+_ATPase"/>
</dbReference>
<evidence type="ECO:0000256" key="2">
    <source>
        <dbReference type="ARBA" id="ARBA00022448"/>
    </source>
</evidence>
<dbReference type="SUPFAM" id="SSF52540">
    <property type="entry name" value="P-loop containing nucleoside triphosphate hydrolases"/>
    <property type="match status" value="1"/>
</dbReference>
<dbReference type="RefSeq" id="WP_074888100.1">
    <property type="nucleotide sequence ID" value="NZ_FOXO01000014.1"/>
</dbReference>
<evidence type="ECO:0000259" key="10">
    <source>
        <dbReference type="PROSITE" id="PS50893"/>
    </source>
</evidence>
<dbReference type="InterPro" id="IPR036640">
    <property type="entry name" value="ABC1_TM_sf"/>
</dbReference>
<dbReference type="EMBL" id="FOXO01000014">
    <property type="protein sequence ID" value="SFP98112.1"/>
    <property type="molecule type" value="Genomic_DNA"/>
</dbReference>
<dbReference type="PANTHER" id="PTHR43394">
    <property type="entry name" value="ATP-DEPENDENT PERMEASE MDL1, MITOCHONDRIAL"/>
    <property type="match status" value="1"/>
</dbReference>
<dbReference type="Pfam" id="PF00664">
    <property type="entry name" value="ABC_membrane"/>
    <property type="match status" value="1"/>
</dbReference>
<reference evidence="13" key="1">
    <citation type="submission" date="2016-10" db="EMBL/GenBank/DDBJ databases">
        <authorList>
            <person name="Varghese N."/>
            <person name="Submissions S."/>
        </authorList>
    </citation>
    <scope>NUCLEOTIDE SEQUENCE [LARGE SCALE GENOMIC DNA]</scope>
    <source>
        <strain evidence="13">P18</strain>
    </source>
</reference>
<dbReference type="GO" id="GO:0005886">
    <property type="term" value="C:plasma membrane"/>
    <property type="evidence" value="ECO:0007669"/>
    <property type="project" value="UniProtKB-SubCell"/>
</dbReference>
<protein>
    <submittedName>
        <fullName evidence="12">ATP-binding cassette, subfamily B</fullName>
    </submittedName>
</protein>
<dbReference type="AlphaFoldDB" id="A0A1I5USD1"/>
<evidence type="ECO:0000256" key="9">
    <source>
        <dbReference type="SAM" id="Phobius"/>
    </source>
</evidence>
<proteinExistence type="predicted"/>
<dbReference type="GO" id="GO:0015421">
    <property type="term" value="F:ABC-type oligopeptide transporter activity"/>
    <property type="evidence" value="ECO:0007669"/>
    <property type="project" value="TreeGrafter"/>
</dbReference>
<keyword evidence="7 9" id="KW-1133">Transmembrane helix</keyword>
<feature type="transmembrane region" description="Helical" evidence="9">
    <location>
        <begin position="12"/>
        <end position="33"/>
    </location>
</feature>
<evidence type="ECO:0000256" key="6">
    <source>
        <dbReference type="ARBA" id="ARBA00022840"/>
    </source>
</evidence>
<dbReference type="Pfam" id="PF00005">
    <property type="entry name" value="ABC_tran"/>
    <property type="match status" value="1"/>
</dbReference>
<evidence type="ECO:0000256" key="1">
    <source>
        <dbReference type="ARBA" id="ARBA00004651"/>
    </source>
</evidence>
<dbReference type="SUPFAM" id="SSF90123">
    <property type="entry name" value="ABC transporter transmembrane region"/>
    <property type="match status" value="1"/>
</dbReference>
<dbReference type="InterPro" id="IPR011527">
    <property type="entry name" value="ABC1_TM_dom"/>
</dbReference>
<dbReference type="Gene3D" id="3.40.50.300">
    <property type="entry name" value="P-loop containing nucleotide triphosphate hydrolases"/>
    <property type="match status" value="1"/>
</dbReference>
<gene>
    <name evidence="12" type="ORF">SAMN04487928_11422</name>
</gene>
<organism evidence="12 13">
    <name type="scientific">Butyrivibrio proteoclasticus</name>
    <dbReference type="NCBI Taxonomy" id="43305"/>
    <lineage>
        <taxon>Bacteria</taxon>
        <taxon>Bacillati</taxon>
        <taxon>Bacillota</taxon>
        <taxon>Clostridia</taxon>
        <taxon>Lachnospirales</taxon>
        <taxon>Lachnospiraceae</taxon>
        <taxon>Butyrivibrio</taxon>
    </lineage>
</organism>
<dbReference type="InterPro" id="IPR017871">
    <property type="entry name" value="ABC_transporter-like_CS"/>
</dbReference>
<evidence type="ECO:0000256" key="3">
    <source>
        <dbReference type="ARBA" id="ARBA00022475"/>
    </source>
</evidence>
<dbReference type="GO" id="GO:0005524">
    <property type="term" value="F:ATP binding"/>
    <property type="evidence" value="ECO:0007669"/>
    <property type="project" value="UniProtKB-KW"/>
</dbReference>
<dbReference type="InterPro" id="IPR039421">
    <property type="entry name" value="Type_1_exporter"/>
</dbReference>
<name>A0A1I5USD1_9FIRM</name>
<comment type="subcellular location">
    <subcellularLocation>
        <location evidence="1">Cell membrane</location>
        <topology evidence="1">Multi-pass membrane protein</topology>
    </subcellularLocation>
</comment>
<dbReference type="PROSITE" id="PS50929">
    <property type="entry name" value="ABC_TM1F"/>
    <property type="match status" value="1"/>
</dbReference>
<dbReference type="FunFam" id="3.40.50.300:FF:000221">
    <property type="entry name" value="Multidrug ABC transporter ATP-binding protein"/>
    <property type="match status" value="1"/>
</dbReference>
<feature type="transmembrane region" description="Helical" evidence="9">
    <location>
        <begin position="120"/>
        <end position="143"/>
    </location>
</feature>
<keyword evidence="4 9" id="KW-0812">Transmembrane</keyword>
<sequence length="584" mass="64658">MKKYILRNWWRYTLGGICLVCSTLVDILVPFITLSMVDDVIVGRNMDIFRRDILLYVAAGLGRAAFQFVKEFLCDMSGCRVASGLRKDMMKHIFSLHKGYFDKNNTGELMARVKDDAGSVWDLTGFVGMLMTEATIYFFGVIICMVSLNWKLSIVPLVFMPPLAYIALHLEKQLNKDYDDISEKNAALTKVVEENISGVRTVKAFSAESSELKKFDEKNLEYADSNKKFATDLADTDPLLGMIPKIMQTFVVAIGGYAAIKGSITYGTLVAFVSYSISIVWPIENLGWMLSLVSQGLAGYKKIEKVMSTKPEITDAPMDACGEESVPDVESTSRAGEIAFDNVSFEMEGKKILKDISFTIKKGKTLGIMGATGAGKSTIVNLIERFYDTSKGAVRINGKDIKDMTMADIRAFSSVVTQDVFLFSDTITENVRLGSKDTMDELTVRRAIKSAHAKEFVEKITDGYDAVIGERGIGLSGGQKQRLSIARALAKKADLLILDDSTSALDMETEAAIQKELKDNRDMSKIIIGHRISSVKDADEIIVLENGMVKERGTHAELLAQKGLYYSTYEAQYGDYRRAMASGQ</sequence>